<evidence type="ECO:0000256" key="1">
    <source>
        <dbReference type="ARBA" id="ARBA00022801"/>
    </source>
</evidence>
<accession>A0ABN9S9J7</accession>
<feature type="compositionally biased region" description="Gly residues" evidence="3">
    <location>
        <begin position="766"/>
        <end position="777"/>
    </location>
</feature>
<feature type="region of interest" description="Disordered" evidence="3">
    <location>
        <begin position="766"/>
        <end position="803"/>
    </location>
</feature>
<feature type="region of interest" description="Disordered" evidence="3">
    <location>
        <begin position="139"/>
        <end position="172"/>
    </location>
</feature>
<keyword evidence="2" id="KW-0175">Coiled coil</keyword>
<sequence>MRQGMSAFIEGRVAESIDLFDASSKAGYPQDDALWQRGLSLYYVDRFQEGGQAVPRRRGKEPERYRGESIWAMLCEARIVGFEQARKQMLTVGYDRRSVMRRVYKLYRGEDEAESLAFLQKALYLGLFAEARGDPAEARRLDSIEKGGKATESKPPPWRSDSEDGKETKDIKERLGHWRKTARFATHAEDRTLAEAQVERLQKALQEAKPLHVQQMSVNTRLAKAKETAGTLETNLEEKRQEVEKAKADLDKQLADAQLALDESRRQAGVLQQETREAYAKGFAQDGEQILKIGEPQFASASQEFKDWFSKLRADEAGGKRLEPCGRCLRPRPCSSRRPRARLGSLRAVASMFGLVLMMAIWSSANKPRSTSLLQERPSMRPNVLLKVMPAMKKQHFRLQQQGEFCVNSLPQYVVYSCNCSDLVSGSGHQLWFEYGCCGADDMLLSRSHVALDRLIDQIGIRTSVVTWTTHARPHWEKEVVSLAVRSWRFLNVLMTFHGVMTSPLMESAALRLRHSSRKVSRVYRLLAPPPLQLQIVGGRLASMSRCPCSLMRPKVFQMRWIDKAVATGYANGDYMAALAKVHQRLRSAPSPGGEVALSRPGSAPDVEGAGGAGGPREARHRRAWRPEVVCAGLLVCTLLSAAATFSAPYVVLLQVDGEPYALLLDTGSSNTILASSACAESCDVGPQWPMRTAPGDAPGVFTMVYGTGSADAVVATAELSLGGLTVQRGTLSSIIRQHAGIDGATLFPPPSDFLCYKYVRGAPGPGVPGSGRGASGRGRERDRERHLRHAAGPARGRGGDAQRLRHRAVRQVSSAVRATAGHEHLATVPAVRRRRHRGEPLPRGLPCFVFYALRHWQGT</sequence>
<dbReference type="PROSITE" id="PS50175">
    <property type="entry name" value="ASP_PROT_RETROV"/>
    <property type="match status" value="1"/>
</dbReference>
<comment type="caution">
    <text evidence="5">The sequence shown here is derived from an EMBL/GenBank/DDBJ whole genome shotgun (WGS) entry which is preliminary data.</text>
</comment>
<evidence type="ECO:0000256" key="2">
    <source>
        <dbReference type="SAM" id="Coils"/>
    </source>
</evidence>
<feature type="compositionally biased region" description="Basic and acidic residues" evidence="3">
    <location>
        <begin position="160"/>
        <end position="172"/>
    </location>
</feature>
<proteinExistence type="predicted"/>
<evidence type="ECO:0000313" key="5">
    <source>
        <dbReference type="EMBL" id="CAK0828586.1"/>
    </source>
</evidence>
<organism evidence="5 6">
    <name type="scientific">Prorocentrum cordatum</name>
    <dbReference type="NCBI Taxonomy" id="2364126"/>
    <lineage>
        <taxon>Eukaryota</taxon>
        <taxon>Sar</taxon>
        <taxon>Alveolata</taxon>
        <taxon>Dinophyceae</taxon>
        <taxon>Prorocentrales</taxon>
        <taxon>Prorocentraceae</taxon>
        <taxon>Prorocentrum</taxon>
    </lineage>
</organism>
<feature type="region of interest" description="Disordered" evidence="3">
    <location>
        <begin position="590"/>
        <end position="620"/>
    </location>
</feature>
<keyword evidence="6" id="KW-1185">Reference proteome</keyword>
<dbReference type="SUPFAM" id="SSF50630">
    <property type="entry name" value="Acid proteases"/>
    <property type="match status" value="1"/>
</dbReference>
<reference evidence="5" key="1">
    <citation type="submission" date="2023-10" db="EMBL/GenBank/DDBJ databases">
        <authorList>
            <person name="Chen Y."/>
            <person name="Shah S."/>
            <person name="Dougan E. K."/>
            <person name="Thang M."/>
            <person name="Chan C."/>
        </authorList>
    </citation>
    <scope>NUCLEOTIDE SEQUENCE [LARGE SCALE GENOMIC DNA]</scope>
</reference>
<evidence type="ECO:0000259" key="4">
    <source>
        <dbReference type="PROSITE" id="PS50175"/>
    </source>
</evidence>
<dbReference type="PROSITE" id="PS00141">
    <property type="entry name" value="ASP_PROTEASE"/>
    <property type="match status" value="1"/>
</dbReference>
<gene>
    <name evidence="5" type="ORF">PCOR1329_LOCUS27774</name>
</gene>
<dbReference type="Proteomes" id="UP001189429">
    <property type="component" value="Unassembled WGS sequence"/>
</dbReference>
<dbReference type="PANTHER" id="PTHR47908:SF2">
    <property type="entry name" value="TETRATRICOPEPTIDE REPEAT (TPR)-LIKE SUPERFAMILY PROTEIN"/>
    <property type="match status" value="1"/>
</dbReference>
<dbReference type="Gene3D" id="2.40.70.10">
    <property type="entry name" value="Acid Proteases"/>
    <property type="match status" value="1"/>
</dbReference>
<evidence type="ECO:0000256" key="3">
    <source>
        <dbReference type="SAM" id="MobiDB-lite"/>
    </source>
</evidence>
<dbReference type="InterPro" id="IPR001969">
    <property type="entry name" value="Aspartic_peptidase_AS"/>
</dbReference>
<keyword evidence="1" id="KW-0378">Hydrolase</keyword>
<dbReference type="InterPro" id="IPR021109">
    <property type="entry name" value="Peptidase_aspartic_dom_sf"/>
</dbReference>
<dbReference type="EMBL" id="CAUYUJ010010113">
    <property type="protein sequence ID" value="CAK0828586.1"/>
    <property type="molecule type" value="Genomic_DNA"/>
</dbReference>
<name>A0ABN9S9J7_9DINO</name>
<dbReference type="InterPro" id="IPR001995">
    <property type="entry name" value="Peptidase_A2_cat"/>
</dbReference>
<evidence type="ECO:0000313" key="6">
    <source>
        <dbReference type="Proteomes" id="UP001189429"/>
    </source>
</evidence>
<dbReference type="PANTHER" id="PTHR47908">
    <property type="match status" value="1"/>
</dbReference>
<feature type="domain" description="Peptidase A2" evidence="4">
    <location>
        <begin position="661"/>
        <end position="710"/>
    </location>
</feature>
<feature type="coiled-coil region" evidence="2">
    <location>
        <begin position="222"/>
        <end position="274"/>
    </location>
</feature>
<feature type="compositionally biased region" description="Basic and acidic residues" evidence="3">
    <location>
        <begin position="139"/>
        <end position="152"/>
    </location>
</feature>
<protein>
    <recommendedName>
        <fullName evidence="4">Peptidase A2 domain-containing protein</fullName>
    </recommendedName>
</protein>